<evidence type="ECO:0000313" key="1">
    <source>
        <dbReference type="EMBL" id="MBP1905085.1"/>
    </source>
</evidence>
<dbReference type="Proteomes" id="UP001519272">
    <property type="component" value="Unassembled WGS sequence"/>
</dbReference>
<reference evidence="1 2" key="1">
    <citation type="submission" date="2021-03" db="EMBL/GenBank/DDBJ databases">
        <title>Genomic Encyclopedia of Type Strains, Phase IV (KMG-IV): sequencing the most valuable type-strain genomes for metagenomic binning, comparative biology and taxonomic classification.</title>
        <authorList>
            <person name="Goeker M."/>
        </authorList>
    </citation>
    <scope>NUCLEOTIDE SEQUENCE [LARGE SCALE GENOMIC DNA]</scope>
    <source>
        <strain evidence="1 2">DSM 14349</strain>
    </source>
</reference>
<name>A0ABS4FR80_9BACL</name>
<proteinExistence type="predicted"/>
<protein>
    <recommendedName>
        <fullName evidence="3">Immunity protein 30 domain-containing protein</fullName>
    </recommendedName>
</protein>
<dbReference type="RefSeq" id="WP_210088720.1">
    <property type="nucleotide sequence ID" value="NZ_JAGGKG010000006.1"/>
</dbReference>
<evidence type="ECO:0008006" key="3">
    <source>
        <dbReference type="Google" id="ProtNLM"/>
    </source>
</evidence>
<organism evidence="1 2">
    <name type="scientific">Paenibacillus turicensis</name>
    <dbReference type="NCBI Taxonomy" id="160487"/>
    <lineage>
        <taxon>Bacteria</taxon>
        <taxon>Bacillati</taxon>
        <taxon>Bacillota</taxon>
        <taxon>Bacilli</taxon>
        <taxon>Bacillales</taxon>
        <taxon>Paenibacillaceae</taxon>
        <taxon>Paenibacillus</taxon>
    </lineage>
</organism>
<gene>
    <name evidence="1" type="ORF">J2Z32_001710</name>
</gene>
<evidence type="ECO:0000313" key="2">
    <source>
        <dbReference type="Proteomes" id="UP001519272"/>
    </source>
</evidence>
<sequence length="171" mass="19923">MDGWPNLAYGDEVGYKMYDKKLYETVYALKEKDQGIHLMNELCSNIEQDISIDDIADIMKLYSDNATNSEQNEFVTEVINNAVLIDPKRSSQIIINNINILIEEDAIGCMTYLFLLFIHWNKEITDIFLDALVNADVKDSNIIINELAYEIENDYDDLYDDFFKRYYAKKA</sequence>
<dbReference type="EMBL" id="JAGGKG010000006">
    <property type="protein sequence ID" value="MBP1905085.1"/>
    <property type="molecule type" value="Genomic_DNA"/>
</dbReference>
<keyword evidence="2" id="KW-1185">Reference proteome</keyword>
<accession>A0ABS4FR80</accession>
<comment type="caution">
    <text evidence="1">The sequence shown here is derived from an EMBL/GenBank/DDBJ whole genome shotgun (WGS) entry which is preliminary data.</text>
</comment>